<evidence type="ECO:0000313" key="3">
    <source>
        <dbReference type="Proteomes" id="UP000092993"/>
    </source>
</evidence>
<proteinExistence type="predicted"/>
<evidence type="ECO:0000313" key="2">
    <source>
        <dbReference type="EMBL" id="OBZ69806.1"/>
    </source>
</evidence>
<accession>A0A1C7M001</accession>
<dbReference type="AlphaFoldDB" id="A0A1C7M001"/>
<evidence type="ECO:0000256" key="1">
    <source>
        <dbReference type="SAM" id="MobiDB-lite"/>
    </source>
</evidence>
<sequence>MLVDTINIYRPPTMSGLKNSPFGKRLRAHHHETEDDGPRRNRPRVNPIFGVAPATTPSLDSRPTTSESATPSPRRPSRT</sequence>
<gene>
    <name evidence="2" type="ORF">A0H81_10151</name>
</gene>
<dbReference type="EMBL" id="LUGG01000015">
    <property type="protein sequence ID" value="OBZ69806.1"/>
    <property type="molecule type" value="Genomic_DNA"/>
</dbReference>
<dbReference type="OMA" id="ASHQDTD"/>
<keyword evidence="3" id="KW-1185">Reference proteome</keyword>
<organism evidence="2 3">
    <name type="scientific">Grifola frondosa</name>
    <name type="common">Maitake</name>
    <name type="synonym">Polyporus frondosus</name>
    <dbReference type="NCBI Taxonomy" id="5627"/>
    <lineage>
        <taxon>Eukaryota</taxon>
        <taxon>Fungi</taxon>
        <taxon>Dikarya</taxon>
        <taxon>Basidiomycota</taxon>
        <taxon>Agaricomycotina</taxon>
        <taxon>Agaricomycetes</taxon>
        <taxon>Polyporales</taxon>
        <taxon>Grifolaceae</taxon>
        <taxon>Grifola</taxon>
    </lineage>
</organism>
<name>A0A1C7M001_GRIFR</name>
<feature type="region of interest" description="Disordered" evidence="1">
    <location>
        <begin position="1"/>
        <end position="79"/>
    </location>
</feature>
<dbReference type="OrthoDB" id="10263272at2759"/>
<reference evidence="2 3" key="1">
    <citation type="submission" date="2016-03" db="EMBL/GenBank/DDBJ databases">
        <title>Whole genome sequencing of Grifola frondosa 9006-11.</title>
        <authorList>
            <person name="Min B."/>
            <person name="Park H."/>
            <person name="Kim J.-G."/>
            <person name="Cho H."/>
            <person name="Oh Y.-L."/>
            <person name="Kong W.-S."/>
            <person name="Choi I.-G."/>
        </authorList>
    </citation>
    <scope>NUCLEOTIDE SEQUENCE [LARGE SCALE GENOMIC DNA]</scope>
    <source>
        <strain evidence="2 3">9006-11</strain>
    </source>
</reference>
<protein>
    <submittedName>
        <fullName evidence="2">Uncharacterized protein</fullName>
    </submittedName>
</protein>
<comment type="caution">
    <text evidence="2">The sequence shown here is derived from an EMBL/GenBank/DDBJ whole genome shotgun (WGS) entry which is preliminary data.</text>
</comment>
<feature type="compositionally biased region" description="Polar residues" evidence="1">
    <location>
        <begin position="55"/>
        <end position="71"/>
    </location>
</feature>
<dbReference type="Proteomes" id="UP000092993">
    <property type="component" value="Unassembled WGS sequence"/>
</dbReference>